<keyword evidence="2" id="KW-0547">Nucleotide-binding</keyword>
<evidence type="ECO:0000259" key="5">
    <source>
        <dbReference type="PROSITE" id="PS50011"/>
    </source>
</evidence>
<gene>
    <name evidence="6" type="ORF">RhiirC2_109092</name>
</gene>
<proteinExistence type="predicted"/>
<dbReference type="VEuPathDB" id="FungiDB:RhiirA1_462990"/>
<dbReference type="Proteomes" id="UP000233469">
    <property type="component" value="Unassembled WGS sequence"/>
</dbReference>
<feature type="domain" description="Protein kinase" evidence="5">
    <location>
        <begin position="1"/>
        <end position="204"/>
    </location>
</feature>
<dbReference type="SUPFAM" id="SSF56112">
    <property type="entry name" value="Protein kinase-like (PK-like)"/>
    <property type="match status" value="1"/>
</dbReference>
<accession>A0A2N1MRH0</accession>
<dbReference type="PANTHER" id="PTHR44329:SF288">
    <property type="entry name" value="MITOGEN-ACTIVATED PROTEIN KINASE KINASE KINASE 20"/>
    <property type="match status" value="1"/>
</dbReference>
<dbReference type="GO" id="GO:0005524">
    <property type="term" value="F:ATP binding"/>
    <property type="evidence" value="ECO:0007669"/>
    <property type="project" value="UniProtKB-KW"/>
</dbReference>
<dbReference type="GO" id="GO:0004674">
    <property type="term" value="F:protein serine/threonine kinase activity"/>
    <property type="evidence" value="ECO:0007669"/>
    <property type="project" value="TreeGrafter"/>
</dbReference>
<reference evidence="6 7" key="2">
    <citation type="submission" date="2017-10" db="EMBL/GenBank/DDBJ databases">
        <title>Extensive intraspecific genome diversity in a model arbuscular mycorrhizal fungus.</title>
        <authorList>
            <person name="Chen E.C.H."/>
            <person name="Morin E."/>
            <person name="Baudet D."/>
            <person name="Noel J."/>
            <person name="Ndikumana S."/>
            <person name="Charron P."/>
            <person name="St-Onge C."/>
            <person name="Giorgi J."/>
            <person name="Grigoriev I.V."/>
            <person name="Roux C."/>
            <person name="Martin F.M."/>
            <person name="Corradi N."/>
        </authorList>
    </citation>
    <scope>NUCLEOTIDE SEQUENCE [LARGE SCALE GENOMIC DNA]</scope>
    <source>
        <strain evidence="6 7">C2</strain>
    </source>
</reference>
<protein>
    <submittedName>
        <fullName evidence="6">Kinase-like protein</fullName>
    </submittedName>
</protein>
<dbReference type="Pfam" id="PF07714">
    <property type="entry name" value="PK_Tyr_Ser-Thr"/>
    <property type="match status" value="1"/>
</dbReference>
<evidence type="ECO:0000256" key="1">
    <source>
        <dbReference type="ARBA" id="ARBA00022679"/>
    </source>
</evidence>
<keyword evidence="3 6" id="KW-0418">Kinase</keyword>
<dbReference type="PROSITE" id="PS50011">
    <property type="entry name" value="PROTEIN_KINASE_DOM"/>
    <property type="match status" value="1"/>
</dbReference>
<reference evidence="6 7" key="1">
    <citation type="submission" date="2016-04" db="EMBL/GenBank/DDBJ databases">
        <title>Genome analyses suggest a sexual origin of heterokaryosis in a supposedly ancient asexual fungus.</title>
        <authorList>
            <person name="Ropars J."/>
            <person name="Sedzielewska K."/>
            <person name="Noel J."/>
            <person name="Charron P."/>
            <person name="Farinelli L."/>
            <person name="Marton T."/>
            <person name="Kruger M."/>
            <person name="Pelin A."/>
            <person name="Brachmann A."/>
            <person name="Corradi N."/>
        </authorList>
    </citation>
    <scope>NUCLEOTIDE SEQUENCE [LARGE SCALE GENOMIC DNA]</scope>
    <source>
        <strain evidence="6 7">C2</strain>
    </source>
</reference>
<dbReference type="InterPro" id="IPR051681">
    <property type="entry name" value="Ser/Thr_Kinases-Pseudokinases"/>
</dbReference>
<dbReference type="PANTHER" id="PTHR44329">
    <property type="entry name" value="SERINE/THREONINE-PROTEIN KINASE TNNI3K-RELATED"/>
    <property type="match status" value="1"/>
</dbReference>
<dbReference type="Gene3D" id="1.10.510.10">
    <property type="entry name" value="Transferase(Phosphotransferase) domain 1"/>
    <property type="match status" value="1"/>
</dbReference>
<keyword evidence="1" id="KW-0808">Transferase</keyword>
<evidence type="ECO:0000256" key="3">
    <source>
        <dbReference type="ARBA" id="ARBA00022777"/>
    </source>
</evidence>
<dbReference type="InterPro" id="IPR001245">
    <property type="entry name" value="Ser-Thr/Tyr_kinase_cat_dom"/>
</dbReference>
<dbReference type="InterPro" id="IPR011009">
    <property type="entry name" value="Kinase-like_dom_sf"/>
</dbReference>
<comment type="caution">
    <text evidence="6">The sequence shown here is derived from an EMBL/GenBank/DDBJ whole genome shotgun (WGS) entry which is preliminary data.</text>
</comment>
<name>A0A2N1MRH0_9GLOM</name>
<dbReference type="PRINTS" id="PR00109">
    <property type="entry name" value="TYRKINASE"/>
</dbReference>
<dbReference type="VEuPathDB" id="FungiDB:RhiirFUN_004016"/>
<sequence>MISNGIGEYFGITQEPNTKDMMIIMPYYELGDLMRYLSNNFYNISWRIKLDRLSSIILGLVDIHRAKIIHRDLHSGNIFFDKDYAYIGDLGISRSATESNNDNERYGIIPYMAPEIFHGQKYTEASDIYSFGMIMWEFMTGRRPFLDKNHDIGLIIEICDGLRPPIVTNAPKGYIELMKRCWHSDPVKRPTANDISEKIDKMWFNEEEFSDLNQTEIIESSDIGPAKIKDPGAIYKSRPLSCMIQSAMSSRSSSSQTNDPFYYYQKNNLISTDKRKFEDDSADDNDQSIKRRKFLEDENSDYLTKEIGFDTNMSSNQPCNNGYVTKAIDFDINDL</sequence>
<evidence type="ECO:0000313" key="6">
    <source>
        <dbReference type="EMBL" id="PKK64234.1"/>
    </source>
</evidence>
<dbReference type="AlphaFoldDB" id="A0A2N1MRH0"/>
<dbReference type="InterPro" id="IPR000719">
    <property type="entry name" value="Prot_kinase_dom"/>
</dbReference>
<evidence type="ECO:0000256" key="2">
    <source>
        <dbReference type="ARBA" id="ARBA00022741"/>
    </source>
</evidence>
<evidence type="ECO:0000313" key="7">
    <source>
        <dbReference type="Proteomes" id="UP000233469"/>
    </source>
</evidence>
<dbReference type="EMBL" id="LLXL01001484">
    <property type="protein sequence ID" value="PKK64234.1"/>
    <property type="molecule type" value="Genomic_DNA"/>
</dbReference>
<dbReference type="VEuPathDB" id="FungiDB:FUN_024693"/>
<keyword evidence="4" id="KW-0067">ATP-binding</keyword>
<organism evidence="6 7">
    <name type="scientific">Rhizophagus irregularis</name>
    <dbReference type="NCBI Taxonomy" id="588596"/>
    <lineage>
        <taxon>Eukaryota</taxon>
        <taxon>Fungi</taxon>
        <taxon>Fungi incertae sedis</taxon>
        <taxon>Mucoromycota</taxon>
        <taxon>Glomeromycotina</taxon>
        <taxon>Glomeromycetes</taxon>
        <taxon>Glomerales</taxon>
        <taxon>Glomeraceae</taxon>
        <taxon>Rhizophagus</taxon>
    </lineage>
</organism>
<evidence type="ECO:0000256" key="4">
    <source>
        <dbReference type="ARBA" id="ARBA00022840"/>
    </source>
</evidence>